<keyword evidence="4 6" id="KW-0520">NAD</keyword>
<evidence type="ECO:0000256" key="6">
    <source>
        <dbReference type="HAMAP-Rule" id="MF_01216"/>
    </source>
</evidence>
<comment type="catalytic activity">
    <reaction evidence="5">
        <text>N,N-dimethyl-1,4-phenylenediamine + anthranilate + 2 NAD(+) = 2-(4-dimethylaminophenyl)diazenylbenzoate + 2 NADH + 2 H(+)</text>
        <dbReference type="Rhea" id="RHEA:55872"/>
        <dbReference type="ChEBI" id="CHEBI:15378"/>
        <dbReference type="ChEBI" id="CHEBI:15783"/>
        <dbReference type="ChEBI" id="CHEBI:16567"/>
        <dbReference type="ChEBI" id="CHEBI:57540"/>
        <dbReference type="ChEBI" id="CHEBI:57945"/>
        <dbReference type="ChEBI" id="CHEBI:71579"/>
        <dbReference type="EC" id="1.7.1.17"/>
    </reaction>
    <physiologicalReaction direction="right-to-left" evidence="5">
        <dbReference type="Rhea" id="RHEA:55874"/>
    </physiologicalReaction>
</comment>
<organism evidence="8 9">
    <name type="scientific">Paracoccus liaowanqingii</name>
    <dbReference type="NCBI Taxonomy" id="2560053"/>
    <lineage>
        <taxon>Bacteria</taxon>
        <taxon>Pseudomonadati</taxon>
        <taxon>Pseudomonadota</taxon>
        <taxon>Alphaproteobacteria</taxon>
        <taxon>Rhodobacterales</taxon>
        <taxon>Paracoccaceae</taxon>
        <taxon>Paracoccus</taxon>
    </lineage>
</organism>
<sequence>MHILHLDSAITADASVSRQLTADIMAKLTAQGTPTVTYRDLNEGVPAIDTTWFQAVRVGTDSPTPEQQDRIATSDALLAEVQAADVIVIGLPVYNFAIPAQLKNWLDQIARAGVTFRYTADGPEGLLTGKRAIIAYTAAGTPMGSDLDYASGYLRHMLGFMGITDVTFVPADGLAFDREAGMARAQAVLDQIAA</sequence>
<dbReference type="HAMAP" id="MF_01216">
    <property type="entry name" value="Azoreductase_type1"/>
    <property type="match status" value="1"/>
</dbReference>
<dbReference type="EMBL" id="CP038439">
    <property type="protein sequence ID" value="QBX33862.1"/>
    <property type="molecule type" value="Genomic_DNA"/>
</dbReference>
<proteinExistence type="inferred from homology"/>
<keyword evidence="2 6" id="KW-0288">FMN</keyword>
<comment type="subunit">
    <text evidence="6">Homodimer.</text>
</comment>
<comment type="function">
    <text evidence="6">Quinone reductase that provides resistance to thiol-specific stress caused by electrophilic quinones.</text>
</comment>
<evidence type="ECO:0000256" key="1">
    <source>
        <dbReference type="ARBA" id="ARBA00022630"/>
    </source>
</evidence>
<reference evidence="9" key="1">
    <citation type="submission" date="2019-03" db="EMBL/GenBank/DDBJ databases">
        <authorList>
            <person name="Li J."/>
        </authorList>
    </citation>
    <scope>NUCLEOTIDE SEQUENCE [LARGE SCALE GENOMIC DNA]</scope>
    <source>
        <strain evidence="9">2251</strain>
    </source>
</reference>
<dbReference type="RefSeq" id="WP_135312156.1">
    <property type="nucleotide sequence ID" value="NZ_CP038439.1"/>
</dbReference>
<name>A0A4V1BIT0_9RHOB</name>
<dbReference type="Pfam" id="PF02525">
    <property type="entry name" value="Flavodoxin_2"/>
    <property type="match status" value="1"/>
</dbReference>
<evidence type="ECO:0000256" key="4">
    <source>
        <dbReference type="ARBA" id="ARBA00023027"/>
    </source>
</evidence>
<comment type="cofactor">
    <cofactor evidence="6">
        <name>FMN</name>
        <dbReference type="ChEBI" id="CHEBI:58210"/>
    </cofactor>
    <text evidence="6">Binds 1 FMN per subunit.</text>
</comment>
<dbReference type="InterPro" id="IPR050104">
    <property type="entry name" value="FMN-dep_NADH:Q_OxRdtase_AzoR1"/>
</dbReference>
<comment type="caution">
    <text evidence="6">Lacks conserved residue(s) required for the propagation of feature annotation.</text>
</comment>
<feature type="binding site" evidence="6">
    <location>
        <begin position="15"/>
        <end position="17"/>
    </location>
    <ligand>
        <name>FMN</name>
        <dbReference type="ChEBI" id="CHEBI:58210"/>
    </ligand>
</feature>
<evidence type="ECO:0000256" key="2">
    <source>
        <dbReference type="ARBA" id="ARBA00022643"/>
    </source>
</evidence>
<keyword evidence="3 6" id="KW-0560">Oxidoreductase</keyword>
<evidence type="ECO:0000313" key="9">
    <source>
        <dbReference type="Proteomes" id="UP000296374"/>
    </source>
</evidence>
<dbReference type="SUPFAM" id="SSF52218">
    <property type="entry name" value="Flavoproteins"/>
    <property type="match status" value="1"/>
</dbReference>
<evidence type="ECO:0000256" key="3">
    <source>
        <dbReference type="ARBA" id="ARBA00023002"/>
    </source>
</evidence>
<evidence type="ECO:0000256" key="5">
    <source>
        <dbReference type="ARBA" id="ARBA00048542"/>
    </source>
</evidence>
<evidence type="ECO:0000259" key="7">
    <source>
        <dbReference type="Pfam" id="PF02525"/>
    </source>
</evidence>
<dbReference type="GO" id="GO:0009055">
    <property type="term" value="F:electron transfer activity"/>
    <property type="evidence" value="ECO:0007669"/>
    <property type="project" value="UniProtKB-UniRule"/>
</dbReference>
<dbReference type="PANTHER" id="PTHR43741">
    <property type="entry name" value="FMN-DEPENDENT NADH-AZOREDUCTASE 1"/>
    <property type="match status" value="1"/>
</dbReference>
<dbReference type="GO" id="GO:0010181">
    <property type="term" value="F:FMN binding"/>
    <property type="evidence" value="ECO:0007669"/>
    <property type="project" value="UniProtKB-UniRule"/>
</dbReference>
<dbReference type="Gene3D" id="3.40.50.360">
    <property type="match status" value="1"/>
</dbReference>
<accession>A0A4V1BIT0</accession>
<evidence type="ECO:0000313" key="8">
    <source>
        <dbReference type="EMBL" id="QBX33862.1"/>
    </source>
</evidence>
<dbReference type="InterPro" id="IPR003680">
    <property type="entry name" value="Flavodoxin_fold"/>
</dbReference>
<dbReference type="EC" id="1.6.5.-" evidence="6"/>
<dbReference type="AlphaFoldDB" id="A0A4V1BIT0"/>
<comment type="function">
    <text evidence="6">Also exhibits azoreductase activity. Catalyzes the reductive cleavage of the azo bond in aromatic azo compounds to the corresponding amines.</text>
</comment>
<dbReference type="InterPro" id="IPR023048">
    <property type="entry name" value="NADH:quinone_OxRdtase_FMN_depd"/>
</dbReference>
<dbReference type="Proteomes" id="UP000296374">
    <property type="component" value="Chromosome"/>
</dbReference>
<dbReference type="PANTHER" id="PTHR43741:SF2">
    <property type="entry name" value="FMN-DEPENDENT NADH:QUINONE OXIDOREDUCTASE"/>
    <property type="match status" value="1"/>
</dbReference>
<dbReference type="GO" id="GO:0016652">
    <property type="term" value="F:oxidoreductase activity, acting on NAD(P)H as acceptor"/>
    <property type="evidence" value="ECO:0007669"/>
    <property type="project" value="UniProtKB-UniRule"/>
</dbReference>
<feature type="domain" description="Flavodoxin-like fold" evidence="7">
    <location>
        <begin position="1"/>
        <end position="190"/>
    </location>
</feature>
<dbReference type="GO" id="GO:0016655">
    <property type="term" value="F:oxidoreductase activity, acting on NAD(P)H, quinone or similar compound as acceptor"/>
    <property type="evidence" value="ECO:0007669"/>
    <property type="project" value="InterPro"/>
</dbReference>
<dbReference type="KEGG" id="plia:E4191_03340"/>
<protein>
    <recommendedName>
        <fullName evidence="6">FMN dependent NADH:quinone oxidoreductase</fullName>
        <ecNumber evidence="6">1.6.5.-</ecNumber>
    </recommendedName>
    <alternativeName>
        <fullName evidence="6">Azo-dye reductase</fullName>
    </alternativeName>
    <alternativeName>
        <fullName evidence="6">FMN-dependent NADH-azo compound oxidoreductase</fullName>
    </alternativeName>
    <alternativeName>
        <fullName evidence="6">FMN-dependent NADH-azoreductase</fullName>
        <ecNumber evidence="6">1.7.1.17</ecNumber>
    </alternativeName>
</protein>
<keyword evidence="1 6" id="KW-0285">Flavoprotein</keyword>
<gene>
    <name evidence="6" type="primary">azoR</name>
    <name evidence="8" type="ORF">E4191_03340</name>
</gene>
<comment type="catalytic activity">
    <reaction evidence="6">
        <text>2 a quinone + NADH + H(+) = 2 a 1,4-benzosemiquinone + NAD(+)</text>
        <dbReference type="Rhea" id="RHEA:65952"/>
        <dbReference type="ChEBI" id="CHEBI:15378"/>
        <dbReference type="ChEBI" id="CHEBI:57540"/>
        <dbReference type="ChEBI" id="CHEBI:57945"/>
        <dbReference type="ChEBI" id="CHEBI:132124"/>
        <dbReference type="ChEBI" id="CHEBI:134225"/>
    </reaction>
</comment>
<dbReference type="InterPro" id="IPR029039">
    <property type="entry name" value="Flavoprotein-like_sf"/>
</dbReference>
<comment type="similarity">
    <text evidence="6">Belongs to the azoreductase type 1 family.</text>
</comment>
<dbReference type="EC" id="1.7.1.17" evidence="6"/>